<accession>X0TCW1</accession>
<reference evidence="1" key="1">
    <citation type="journal article" date="2014" name="Front. Microbiol.">
        <title>High frequency of phylogenetically diverse reductive dehalogenase-homologous genes in deep subseafloor sedimentary metagenomes.</title>
        <authorList>
            <person name="Kawai M."/>
            <person name="Futagami T."/>
            <person name="Toyoda A."/>
            <person name="Takaki Y."/>
            <person name="Nishi S."/>
            <person name="Hori S."/>
            <person name="Arai W."/>
            <person name="Tsubouchi T."/>
            <person name="Morono Y."/>
            <person name="Uchiyama I."/>
            <person name="Ito T."/>
            <person name="Fujiyama A."/>
            <person name="Inagaki F."/>
            <person name="Takami H."/>
        </authorList>
    </citation>
    <scope>NUCLEOTIDE SEQUENCE</scope>
    <source>
        <strain evidence="1">Expedition CK06-06</strain>
    </source>
</reference>
<proteinExistence type="predicted"/>
<organism evidence="1">
    <name type="scientific">marine sediment metagenome</name>
    <dbReference type="NCBI Taxonomy" id="412755"/>
    <lineage>
        <taxon>unclassified sequences</taxon>
        <taxon>metagenomes</taxon>
        <taxon>ecological metagenomes</taxon>
    </lineage>
</organism>
<protein>
    <submittedName>
        <fullName evidence="1">Uncharacterized protein</fullName>
    </submittedName>
</protein>
<comment type="caution">
    <text evidence="1">The sequence shown here is derived from an EMBL/GenBank/DDBJ whole genome shotgun (WGS) entry which is preliminary data.</text>
</comment>
<name>X0TCW1_9ZZZZ</name>
<evidence type="ECO:0000313" key="1">
    <source>
        <dbReference type="EMBL" id="GAF73900.1"/>
    </source>
</evidence>
<sequence length="56" mass="6391">MKLDDVTKVKNCHDDTETNEYLEKGYTLLRILSSKTVNDTGETVMPVYVLGLKKEN</sequence>
<gene>
    <name evidence="1" type="ORF">S01H1_08105</name>
</gene>
<dbReference type="AlphaFoldDB" id="X0TCW1"/>
<dbReference type="EMBL" id="BARS01004157">
    <property type="protein sequence ID" value="GAF73900.1"/>
    <property type="molecule type" value="Genomic_DNA"/>
</dbReference>